<accession>A0A364NWZ1</accession>
<dbReference type="EMBL" id="PGTO01000010">
    <property type="protein sequence ID" value="RAU21427.1"/>
    <property type="molecule type" value="Genomic_DNA"/>
</dbReference>
<sequence length="119" mass="13660">MDGKDQKAKISHMRRILAEVAGLNDNRPSRTVIRLQKAAPSFYPNRAAANTITDLRSALDLELKDLSEADRISFWMRVQEVYPGCGVDFLDVEQLRAVLARLDRFTRSEPCVHIREFRT</sequence>
<dbReference type="RefSeq" id="WP_112145530.1">
    <property type="nucleotide sequence ID" value="NZ_PGTO01000010.1"/>
</dbReference>
<evidence type="ECO:0000313" key="1">
    <source>
        <dbReference type="EMBL" id="RAU21427.1"/>
    </source>
</evidence>
<dbReference type="AlphaFoldDB" id="A0A364NWZ1"/>
<organism evidence="1 2">
    <name type="scientific">Paramagnetospirillum kuznetsovii</name>
    <dbReference type="NCBI Taxonomy" id="2053833"/>
    <lineage>
        <taxon>Bacteria</taxon>
        <taxon>Pseudomonadati</taxon>
        <taxon>Pseudomonadota</taxon>
        <taxon>Alphaproteobacteria</taxon>
        <taxon>Rhodospirillales</taxon>
        <taxon>Magnetospirillaceae</taxon>
        <taxon>Paramagnetospirillum</taxon>
    </lineage>
</organism>
<dbReference type="Proteomes" id="UP000251075">
    <property type="component" value="Unassembled WGS sequence"/>
</dbReference>
<name>A0A364NWZ1_9PROT</name>
<gene>
    <name evidence="1" type="ORF">CU669_13450</name>
</gene>
<proteinExistence type="predicted"/>
<protein>
    <submittedName>
        <fullName evidence="1">Uncharacterized protein</fullName>
    </submittedName>
</protein>
<evidence type="ECO:0000313" key="2">
    <source>
        <dbReference type="Proteomes" id="UP000251075"/>
    </source>
</evidence>
<keyword evidence="2" id="KW-1185">Reference proteome</keyword>
<reference evidence="1 2" key="1">
    <citation type="submission" date="2017-11" db="EMBL/GenBank/DDBJ databases">
        <title>Draft genome sequence of magnetotactic bacterium Magnetospirillum kuznetsovii LBB-42.</title>
        <authorList>
            <person name="Grouzdev D.S."/>
            <person name="Rysina M.S."/>
            <person name="Baslerov R.V."/>
            <person name="Koziaeva V."/>
        </authorList>
    </citation>
    <scope>NUCLEOTIDE SEQUENCE [LARGE SCALE GENOMIC DNA]</scope>
    <source>
        <strain evidence="1 2">LBB-42</strain>
    </source>
</reference>
<comment type="caution">
    <text evidence="1">The sequence shown here is derived from an EMBL/GenBank/DDBJ whole genome shotgun (WGS) entry which is preliminary data.</text>
</comment>